<dbReference type="HOGENOM" id="CLU_2839206_0_0_2"/>
<dbReference type="RefSeq" id="WP_148700788.1">
    <property type="nucleotide sequence ID" value="NZ_CP007174.1"/>
</dbReference>
<dbReference type="EMBL" id="CP007174">
    <property type="protein sequence ID" value="AIF84163.1"/>
    <property type="molecule type" value="Genomic_DNA"/>
</dbReference>
<name>A0A075MSN2_9ARCH</name>
<accession>A0A075MSN2</accession>
<dbReference type="Proteomes" id="UP000028194">
    <property type="component" value="Chromosome"/>
</dbReference>
<gene>
    <name evidence="1" type="ORF">NTE_02108</name>
</gene>
<keyword evidence="2" id="KW-1185">Reference proteome</keyword>
<evidence type="ECO:0000313" key="1">
    <source>
        <dbReference type="EMBL" id="AIF84163.1"/>
    </source>
</evidence>
<proteinExistence type="predicted"/>
<dbReference type="AlphaFoldDB" id="A0A075MSN2"/>
<sequence>MSDKFELVNVKINDKPAQVVRRRPGLVDLEDDVLDLAKISLAINTKGASLDKNGEIVVALRFRPE</sequence>
<dbReference type="STRING" id="1459636.NTE_02108"/>
<evidence type="ECO:0000313" key="2">
    <source>
        <dbReference type="Proteomes" id="UP000028194"/>
    </source>
</evidence>
<reference evidence="1 2" key="1">
    <citation type="journal article" date="2014" name="PLoS ONE">
        <title>Genome Sequence of Candidatus Nitrososphaera evergladensis from Group I.1b Enriched from Everglades Soil Reveals Novel Genomic Features of the Ammonia-Oxidizing Archaea.</title>
        <authorList>
            <person name="Zhalnina K.V."/>
            <person name="Dias R."/>
            <person name="Leonard M.T."/>
            <person name="Dorr de Quadros P."/>
            <person name="Camargo F.A."/>
            <person name="Drew J.C."/>
            <person name="Farmerie W.G."/>
            <person name="Daroub S.H."/>
            <person name="Triplett E.W."/>
        </authorList>
    </citation>
    <scope>NUCLEOTIDE SEQUENCE [LARGE SCALE GENOMIC DNA]</scope>
    <source>
        <strain evidence="1 2">SR1</strain>
    </source>
</reference>
<organism evidence="1 2">
    <name type="scientific">Candidatus Nitrososphaera evergladensis SR1</name>
    <dbReference type="NCBI Taxonomy" id="1459636"/>
    <lineage>
        <taxon>Archaea</taxon>
        <taxon>Nitrososphaerota</taxon>
        <taxon>Nitrososphaeria</taxon>
        <taxon>Nitrososphaerales</taxon>
        <taxon>Nitrososphaeraceae</taxon>
        <taxon>Nitrososphaera</taxon>
    </lineage>
</organism>
<protein>
    <submittedName>
        <fullName evidence="1">Uncharacterized protein</fullName>
    </submittedName>
</protein>
<dbReference type="KEGG" id="nev:NTE_02108"/>
<dbReference type="GeneID" id="41597839"/>